<dbReference type="InterPro" id="IPR001387">
    <property type="entry name" value="Cro/C1-type_HTH"/>
</dbReference>
<dbReference type="SMART" id="SM00530">
    <property type="entry name" value="HTH_XRE"/>
    <property type="match status" value="1"/>
</dbReference>
<dbReference type="AlphaFoldDB" id="A0A3B0VLE0"/>
<dbReference type="PROSITE" id="PS50943">
    <property type="entry name" value="HTH_CROC1"/>
    <property type="match status" value="1"/>
</dbReference>
<dbReference type="GO" id="GO:0003677">
    <property type="term" value="F:DNA binding"/>
    <property type="evidence" value="ECO:0007669"/>
    <property type="project" value="UniProtKB-KW"/>
</dbReference>
<evidence type="ECO:0000259" key="2">
    <source>
        <dbReference type="PROSITE" id="PS50943"/>
    </source>
</evidence>
<dbReference type="GO" id="GO:0005829">
    <property type="term" value="C:cytosol"/>
    <property type="evidence" value="ECO:0007669"/>
    <property type="project" value="TreeGrafter"/>
</dbReference>
<name>A0A3B0VLE0_9ZZZZ</name>
<dbReference type="SUPFAM" id="SSF47413">
    <property type="entry name" value="lambda repressor-like DNA-binding domains"/>
    <property type="match status" value="1"/>
</dbReference>
<dbReference type="InterPro" id="IPR010982">
    <property type="entry name" value="Lambda_DNA-bd_dom_sf"/>
</dbReference>
<accession>A0A3B0VLE0</accession>
<dbReference type="Gene3D" id="1.10.260.40">
    <property type="entry name" value="lambda repressor-like DNA-binding domains"/>
    <property type="match status" value="1"/>
</dbReference>
<dbReference type="InterPro" id="IPR050807">
    <property type="entry name" value="TransReg_Diox_bact_type"/>
</dbReference>
<keyword evidence="1" id="KW-0238">DNA-binding</keyword>
<dbReference type="Pfam" id="PF01381">
    <property type="entry name" value="HTH_3"/>
    <property type="match status" value="1"/>
</dbReference>
<organism evidence="3">
    <name type="scientific">hydrothermal vent metagenome</name>
    <dbReference type="NCBI Taxonomy" id="652676"/>
    <lineage>
        <taxon>unclassified sequences</taxon>
        <taxon>metagenomes</taxon>
        <taxon>ecological metagenomes</taxon>
    </lineage>
</organism>
<evidence type="ECO:0000313" key="3">
    <source>
        <dbReference type="EMBL" id="VAW32946.1"/>
    </source>
</evidence>
<dbReference type="CDD" id="cd00093">
    <property type="entry name" value="HTH_XRE"/>
    <property type="match status" value="1"/>
</dbReference>
<proteinExistence type="predicted"/>
<dbReference type="PANTHER" id="PTHR46797:SF1">
    <property type="entry name" value="METHYLPHOSPHONATE SYNTHASE"/>
    <property type="match status" value="1"/>
</dbReference>
<protein>
    <recommendedName>
        <fullName evidence="2">HTH cro/C1-type domain-containing protein</fullName>
    </recommendedName>
</protein>
<evidence type="ECO:0000256" key="1">
    <source>
        <dbReference type="ARBA" id="ARBA00023125"/>
    </source>
</evidence>
<sequence>MWYTILIDILWVMKNESIRLGENLKRIRNEKDISQGDIARELSVDRGFISTIENGKTNPTLATIAKLAKAVGVTTNELLK</sequence>
<gene>
    <name evidence="3" type="ORF">MNBD_CPR01-369</name>
</gene>
<dbReference type="PANTHER" id="PTHR46797">
    <property type="entry name" value="HTH-TYPE TRANSCRIPTIONAL REGULATOR"/>
    <property type="match status" value="1"/>
</dbReference>
<feature type="domain" description="HTH cro/C1-type" evidence="2">
    <location>
        <begin position="24"/>
        <end position="78"/>
    </location>
</feature>
<dbReference type="EMBL" id="UOEV01000074">
    <property type="protein sequence ID" value="VAW32946.1"/>
    <property type="molecule type" value="Genomic_DNA"/>
</dbReference>
<reference evidence="3" key="1">
    <citation type="submission" date="2018-06" db="EMBL/GenBank/DDBJ databases">
        <authorList>
            <person name="Zhirakovskaya E."/>
        </authorList>
    </citation>
    <scope>NUCLEOTIDE SEQUENCE</scope>
</reference>
<dbReference type="GO" id="GO:0003700">
    <property type="term" value="F:DNA-binding transcription factor activity"/>
    <property type="evidence" value="ECO:0007669"/>
    <property type="project" value="TreeGrafter"/>
</dbReference>